<proteinExistence type="predicted"/>
<protein>
    <submittedName>
        <fullName evidence="3">Alpha/beta hydrolase</fullName>
    </submittedName>
</protein>
<dbReference type="Gene3D" id="3.40.50.1820">
    <property type="entry name" value="alpha/beta hydrolase"/>
    <property type="match status" value="1"/>
</dbReference>
<dbReference type="PANTHER" id="PTHR43798:SF33">
    <property type="entry name" value="HYDROLASE, PUTATIVE (AFU_ORTHOLOGUE AFUA_2G14860)-RELATED"/>
    <property type="match status" value="1"/>
</dbReference>
<dbReference type="AlphaFoldDB" id="A0A916XET9"/>
<dbReference type="PRINTS" id="PR00111">
    <property type="entry name" value="ABHYDROLASE"/>
</dbReference>
<evidence type="ECO:0000259" key="2">
    <source>
        <dbReference type="Pfam" id="PF12697"/>
    </source>
</evidence>
<keyword evidence="4" id="KW-1185">Reference proteome</keyword>
<feature type="domain" description="AB hydrolase-1" evidence="2">
    <location>
        <begin position="63"/>
        <end position="304"/>
    </location>
</feature>
<dbReference type="PANTHER" id="PTHR43798">
    <property type="entry name" value="MONOACYLGLYCEROL LIPASE"/>
    <property type="match status" value="1"/>
</dbReference>
<dbReference type="InterPro" id="IPR050266">
    <property type="entry name" value="AB_hydrolase_sf"/>
</dbReference>
<dbReference type="Proteomes" id="UP000637002">
    <property type="component" value="Unassembled WGS sequence"/>
</dbReference>
<keyword evidence="3" id="KW-0378">Hydrolase</keyword>
<accession>A0A916XET9</accession>
<reference evidence="3" key="1">
    <citation type="journal article" date="2014" name="Int. J. Syst. Evol. Microbiol.">
        <title>Complete genome sequence of Corynebacterium casei LMG S-19264T (=DSM 44701T), isolated from a smear-ripened cheese.</title>
        <authorList>
            <consortium name="US DOE Joint Genome Institute (JGI-PGF)"/>
            <person name="Walter F."/>
            <person name="Albersmeier A."/>
            <person name="Kalinowski J."/>
            <person name="Ruckert C."/>
        </authorList>
    </citation>
    <scope>NUCLEOTIDE SEQUENCE</scope>
    <source>
        <strain evidence="3">CGMCC 1.12919</strain>
    </source>
</reference>
<organism evidence="3 4">
    <name type="scientific">Chelatococcus reniformis</name>
    <dbReference type="NCBI Taxonomy" id="1494448"/>
    <lineage>
        <taxon>Bacteria</taxon>
        <taxon>Pseudomonadati</taxon>
        <taxon>Pseudomonadota</taxon>
        <taxon>Alphaproteobacteria</taxon>
        <taxon>Hyphomicrobiales</taxon>
        <taxon>Chelatococcaceae</taxon>
        <taxon>Chelatococcus</taxon>
    </lineage>
</organism>
<comment type="caution">
    <text evidence="3">The sequence shown here is derived from an EMBL/GenBank/DDBJ whole genome shotgun (WGS) entry which is preliminary data.</text>
</comment>
<dbReference type="GO" id="GO:0016787">
    <property type="term" value="F:hydrolase activity"/>
    <property type="evidence" value="ECO:0007669"/>
    <property type="project" value="UniProtKB-KW"/>
</dbReference>
<reference evidence="3" key="2">
    <citation type="submission" date="2020-09" db="EMBL/GenBank/DDBJ databases">
        <authorList>
            <person name="Sun Q."/>
            <person name="Zhou Y."/>
        </authorList>
    </citation>
    <scope>NUCLEOTIDE SEQUENCE</scope>
    <source>
        <strain evidence="3">CGMCC 1.12919</strain>
    </source>
</reference>
<feature type="compositionally biased region" description="Basic and acidic residues" evidence="1">
    <location>
        <begin position="1"/>
        <end position="21"/>
    </location>
</feature>
<sequence>MPESRIMEHQQPRAPLAERDSGGPPAPDWFTAALARAPERILVPVADARIETLIWGERGRPGLLFLHGNGAHADWWSFIAPFFADDYRVAAMSWSGMGGSDRRPHYTLDLFVQEILEVAQAAGLFDQGLPTVVGHSFGGTPLIACAARHGERLKAAVVVDTPIMSPQVRRERRARRGEPREPRAHQIYPTLEAALARFRFQPPQPCEHPYIADHIGRTSLRQQPCGGYSWRFDPFMWKDYRRGNPTIDLPGVRCPVALMYGEKSSFLDDGIVDYTRSIAPPGTPIMMIAEAHHHIMVDQPLAFVSSLRTLLAAWPGPGGLIRPGA</sequence>
<dbReference type="EMBL" id="BMGG01000004">
    <property type="protein sequence ID" value="GGC66775.1"/>
    <property type="molecule type" value="Genomic_DNA"/>
</dbReference>
<feature type="region of interest" description="Disordered" evidence="1">
    <location>
        <begin position="1"/>
        <end position="29"/>
    </location>
</feature>
<gene>
    <name evidence="3" type="ORF">GCM10010994_26700</name>
</gene>
<evidence type="ECO:0000313" key="4">
    <source>
        <dbReference type="Proteomes" id="UP000637002"/>
    </source>
</evidence>
<evidence type="ECO:0000256" key="1">
    <source>
        <dbReference type="SAM" id="MobiDB-lite"/>
    </source>
</evidence>
<evidence type="ECO:0000313" key="3">
    <source>
        <dbReference type="EMBL" id="GGC66775.1"/>
    </source>
</evidence>
<name>A0A916XET9_9HYPH</name>
<dbReference type="Pfam" id="PF12697">
    <property type="entry name" value="Abhydrolase_6"/>
    <property type="match status" value="1"/>
</dbReference>
<dbReference type="InterPro" id="IPR029058">
    <property type="entry name" value="AB_hydrolase_fold"/>
</dbReference>
<dbReference type="GO" id="GO:0016020">
    <property type="term" value="C:membrane"/>
    <property type="evidence" value="ECO:0007669"/>
    <property type="project" value="TreeGrafter"/>
</dbReference>
<dbReference type="InterPro" id="IPR000073">
    <property type="entry name" value="AB_hydrolase_1"/>
</dbReference>
<dbReference type="SUPFAM" id="SSF53474">
    <property type="entry name" value="alpha/beta-Hydrolases"/>
    <property type="match status" value="1"/>
</dbReference>